<gene>
    <name evidence="2" type="ORF">Sipo8835_18590</name>
</gene>
<evidence type="ECO:0000256" key="1">
    <source>
        <dbReference type="SAM" id="MobiDB-lite"/>
    </source>
</evidence>
<protein>
    <submittedName>
        <fullName evidence="2">Uncharacterized protein</fullName>
    </submittedName>
</protein>
<dbReference type="AlphaFoldDB" id="A0AAE8W4G0"/>
<organism evidence="2 3">
    <name type="scientific">Streptomyces ipomoeae</name>
    <dbReference type="NCBI Taxonomy" id="103232"/>
    <lineage>
        <taxon>Bacteria</taxon>
        <taxon>Bacillati</taxon>
        <taxon>Actinomycetota</taxon>
        <taxon>Actinomycetes</taxon>
        <taxon>Kitasatosporales</taxon>
        <taxon>Streptomycetaceae</taxon>
        <taxon>Streptomyces</taxon>
    </lineage>
</organism>
<comment type="caution">
    <text evidence="2">The sequence shown here is derived from an EMBL/GenBank/DDBJ whole genome shotgun (WGS) entry which is preliminary data.</text>
</comment>
<feature type="region of interest" description="Disordered" evidence="1">
    <location>
        <begin position="1"/>
        <end position="78"/>
    </location>
</feature>
<dbReference type="Proteomes" id="UP000318720">
    <property type="component" value="Unassembled WGS sequence"/>
</dbReference>
<evidence type="ECO:0000313" key="3">
    <source>
        <dbReference type="Proteomes" id="UP000318720"/>
    </source>
</evidence>
<evidence type="ECO:0000313" key="2">
    <source>
        <dbReference type="EMBL" id="TQE33362.1"/>
    </source>
</evidence>
<sequence length="138" mass="13672">MVHHETAAAAMASPSSATHVMSGMPGMAVADSSIGQGRSTEDMGRPAHAHGHGSGAAQAAEPPSAAPTTADTNGPACSGMVMQHCSTASFETVNLPAPTASWVPRGLAPYETVTGGSKAAGSVGRAPPDLSLLSQLRI</sequence>
<accession>A0AAE8W4G0</accession>
<feature type="compositionally biased region" description="Low complexity" evidence="1">
    <location>
        <begin position="55"/>
        <end position="72"/>
    </location>
</feature>
<reference evidence="2 3" key="1">
    <citation type="submission" date="2019-03" db="EMBL/GenBank/DDBJ databases">
        <title>Comparative genomic analyses of the sweetpotato soil rot pathogen, Streptomyces ipomoeae.</title>
        <authorList>
            <person name="Ruschel Soares N."/>
            <person name="Badger J.H."/>
            <person name="Huguet-Tapia J.C."/>
            <person name="Clark C.A."/>
            <person name="Pettis G.S."/>
        </authorList>
    </citation>
    <scope>NUCLEOTIDE SEQUENCE [LARGE SCALE GENOMIC DNA]</scope>
    <source>
        <strain evidence="2 3">88-35</strain>
    </source>
</reference>
<name>A0AAE8W4G0_9ACTN</name>
<feature type="compositionally biased region" description="Low complexity" evidence="1">
    <location>
        <begin position="7"/>
        <end position="17"/>
    </location>
</feature>
<proteinExistence type="predicted"/>
<dbReference type="EMBL" id="SPAZ01000156">
    <property type="protein sequence ID" value="TQE33362.1"/>
    <property type="molecule type" value="Genomic_DNA"/>
</dbReference>